<feature type="non-terminal residue" evidence="1">
    <location>
        <position position="1"/>
    </location>
</feature>
<organism evidence="1 2">
    <name type="scientific">Sphaeroforma arctica JP610</name>
    <dbReference type="NCBI Taxonomy" id="667725"/>
    <lineage>
        <taxon>Eukaryota</taxon>
        <taxon>Ichthyosporea</taxon>
        <taxon>Ichthyophonida</taxon>
        <taxon>Sphaeroforma</taxon>
    </lineage>
</organism>
<evidence type="ECO:0000313" key="2">
    <source>
        <dbReference type="Proteomes" id="UP000054560"/>
    </source>
</evidence>
<dbReference type="Proteomes" id="UP000054560">
    <property type="component" value="Unassembled WGS sequence"/>
</dbReference>
<dbReference type="RefSeq" id="XP_014150456.1">
    <property type="nucleotide sequence ID" value="XM_014294981.1"/>
</dbReference>
<sequence>NATNSLEERLKAMAELSRQRFEIERVQIKIAESIADEVLVFAQKELDDDDHTIRTLSR</sequence>
<dbReference type="AlphaFoldDB" id="A0A0L0FIF4"/>
<dbReference type="GeneID" id="25911457"/>
<keyword evidence="2" id="KW-1185">Reference proteome</keyword>
<proteinExistence type="predicted"/>
<accession>A0A0L0FIF4</accession>
<evidence type="ECO:0000313" key="1">
    <source>
        <dbReference type="EMBL" id="KNC76554.1"/>
    </source>
</evidence>
<protein>
    <submittedName>
        <fullName evidence="1">Uncharacterized protein</fullName>
    </submittedName>
</protein>
<dbReference type="EMBL" id="KQ243053">
    <property type="protein sequence ID" value="KNC76554.1"/>
    <property type="molecule type" value="Genomic_DNA"/>
</dbReference>
<gene>
    <name evidence="1" type="ORF">SARC_10953</name>
</gene>
<name>A0A0L0FIF4_9EUKA</name>
<reference evidence="1 2" key="1">
    <citation type="submission" date="2011-02" db="EMBL/GenBank/DDBJ databases">
        <title>The Genome Sequence of Sphaeroforma arctica JP610.</title>
        <authorList>
            <consortium name="The Broad Institute Genome Sequencing Platform"/>
            <person name="Russ C."/>
            <person name="Cuomo C."/>
            <person name="Young S.K."/>
            <person name="Zeng Q."/>
            <person name="Gargeya S."/>
            <person name="Alvarado L."/>
            <person name="Berlin A."/>
            <person name="Chapman S.B."/>
            <person name="Chen Z."/>
            <person name="Freedman E."/>
            <person name="Gellesch M."/>
            <person name="Goldberg J."/>
            <person name="Griggs A."/>
            <person name="Gujja S."/>
            <person name="Heilman E."/>
            <person name="Heiman D."/>
            <person name="Howarth C."/>
            <person name="Mehta T."/>
            <person name="Neiman D."/>
            <person name="Pearson M."/>
            <person name="Roberts A."/>
            <person name="Saif S."/>
            <person name="Shea T."/>
            <person name="Shenoy N."/>
            <person name="Sisk P."/>
            <person name="Stolte C."/>
            <person name="Sykes S."/>
            <person name="White J."/>
            <person name="Yandava C."/>
            <person name="Burger G."/>
            <person name="Gray M.W."/>
            <person name="Holland P.W.H."/>
            <person name="King N."/>
            <person name="Lang F.B.F."/>
            <person name="Roger A.J."/>
            <person name="Ruiz-Trillo I."/>
            <person name="Haas B."/>
            <person name="Nusbaum C."/>
            <person name="Birren B."/>
        </authorList>
    </citation>
    <scope>NUCLEOTIDE SEQUENCE [LARGE SCALE GENOMIC DNA]</scope>
    <source>
        <strain evidence="1 2">JP610</strain>
    </source>
</reference>